<dbReference type="EMBL" id="PDWK01000053">
    <property type="protein sequence ID" value="KAF1688342.1"/>
    <property type="molecule type" value="Genomic_DNA"/>
</dbReference>
<reference evidence="2" key="1">
    <citation type="submission" date="2017-10" db="EMBL/GenBank/DDBJ databases">
        <title>Whole genome sequencing of members of genus Pseudoxanthomonas.</title>
        <authorList>
            <person name="Kumar S."/>
            <person name="Bansal K."/>
            <person name="Kaur A."/>
            <person name="Patil P."/>
            <person name="Sharma S."/>
            <person name="Patil P.B."/>
        </authorList>
    </citation>
    <scope>NUCLEOTIDE SEQUENCE</scope>
    <source>
        <strain evidence="2">DSM 22914</strain>
    </source>
</reference>
<organism evidence="2 3">
    <name type="scientific">Pseudoxanthomonas taiwanensis</name>
    <dbReference type="NCBI Taxonomy" id="176598"/>
    <lineage>
        <taxon>Bacteria</taxon>
        <taxon>Pseudomonadati</taxon>
        <taxon>Pseudomonadota</taxon>
        <taxon>Gammaproteobacteria</taxon>
        <taxon>Lysobacterales</taxon>
        <taxon>Lysobacteraceae</taxon>
        <taxon>Pseudoxanthomonas</taxon>
    </lineage>
</organism>
<feature type="transmembrane region" description="Helical" evidence="1">
    <location>
        <begin position="41"/>
        <end position="58"/>
    </location>
</feature>
<comment type="caution">
    <text evidence="2">The sequence shown here is derived from an EMBL/GenBank/DDBJ whole genome shotgun (WGS) entry which is preliminary data.</text>
</comment>
<feature type="transmembrane region" description="Helical" evidence="1">
    <location>
        <begin position="109"/>
        <end position="137"/>
    </location>
</feature>
<sequence>MPAPDTPRPRRSNSWLGALLLLLGSATMVVAWTSLALATGHQHGWVALAAALQAAWLLRLGGMPRGTGRALLAAAATVAVALAVQWLVASGHIGAQMGLAPWEAAPKMGAYYVLVLSRLANTTLDLLCLAAAPLLALRAGR</sequence>
<name>A0A921NUF5_9GAMM</name>
<keyword evidence="1" id="KW-0472">Membrane</keyword>
<evidence type="ECO:0000256" key="1">
    <source>
        <dbReference type="SAM" id="Phobius"/>
    </source>
</evidence>
<evidence type="ECO:0000313" key="2">
    <source>
        <dbReference type="EMBL" id="KAF1688342.1"/>
    </source>
</evidence>
<evidence type="ECO:0000313" key="3">
    <source>
        <dbReference type="Proteomes" id="UP000717981"/>
    </source>
</evidence>
<proteinExistence type="predicted"/>
<dbReference type="RefSeq" id="WP_162124954.1">
    <property type="nucleotide sequence ID" value="NZ_PDWK01000053.1"/>
</dbReference>
<dbReference type="Proteomes" id="UP000717981">
    <property type="component" value="Unassembled WGS sequence"/>
</dbReference>
<gene>
    <name evidence="2" type="ORF">CR938_10440</name>
</gene>
<keyword evidence="1" id="KW-1133">Transmembrane helix</keyword>
<dbReference type="AlphaFoldDB" id="A0A921NUF5"/>
<keyword evidence="3" id="KW-1185">Reference proteome</keyword>
<feature type="transmembrane region" description="Helical" evidence="1">
    <location>
        <begin position="70"/>
        <end position="89"/>
    </location>
</feature>
<keyword evidence="1" id="KW-0812">Transmembrane</keyword>
<accession>A0A921NUF5</accession>
<protein>
    <submittedName>
        <fullName evidence="2">Uncharacterized protein</fullName>
    </submittedName>
</protein>